<evidence type="ECO:0000313" key="3">
    <source>
        <dbReference type="EMBL" id="RAI60077.1"/>
    </source>
</evidence>
<feature type="domain" description="Luciferase-like" evidence="2">
    <location>
        <begin position="97"/>
        <end position="395"/>
    </location>
</feature>
<name>A0A327MBV9_9PROT</name>
<dbReference type="GO" id="GO:0016705">
    <property type="term" value="F:oxidoreductase activity, acting on paired donors, with incorporation or reduction of molecular oxygen"/>
    <property type="evidence" value="ECO:0007669"/>
    <property type="project" value="InterPro"/>
</dbReference>
<dbReference type="InterPro" id="IPR036661">
    <property type="entry name" value="Luciferase-like_sf"/>
</dbReference>
<dbReference type="PANTHER" id="PTHR30137">
    <property type="entry name" value="LUCIFERASE-LIKE MONOOXYGENASE"/>
    <property type="match status" value="1"/>
</dbReference>
<evidence type="ECO:0000259" key="2">
    <source>
        <dbReference type="Pfam" id="PF00296"/>
    </source>
</evidence>
<dbReference type="GO" id="GO:0005829">
    <property type="term" value="C:cytosol"/>
    <property type="evidence" value="ECO:0007669"/>
    <property type="project" value="TreeGrafter"/>
</dbReference>
<organism evidence="3 4">
    <name type="scientific">Roseicella frigidaeris</name>
    <dbReference type="NCBI Taxonomy" id="2230885"/>
    <lineage>
        <taxon>Bacteria</taxon>
        <taxon>Pseudomonadati</taxon>
        <taxon>Pseudomonadota</taxon>
        <taxon>Alphaproteobacteria</taxon>
        <taxon>Acetobacterales</taxon>
        <taxon>Roseomonadaceae</taxon>
        <taxon>Roseicella</taxon>
    </lineage>
</organism>
<proteinExistence type="predicted"/>
<dbReference type="PANTHER" id="PTHR30137:SF6">
    <property type="entry name" value="LUCIFERASE-LIKE MONOOXYGENASE"/>
    <property type="match status" value="1"/>
</dbReference>
<feature type="compositionally biased region" description="Low complexity" evidence="1">
    <location>
        <begin position="44"/>
        <end position="70"/>
    </location>
</feature>
<accession>A0A327MBV9</accession>
<evidence type="ECO:0000313" key="4">
    <source>
        <dbReference type="Proteomes" id="UP000249065"/>
    </source>
</evidence>
<keyword evidence="4" id="KW-1185">Reference proteome</keyword>
<sequence length="443" mass="49040">MGAAWARAPGCRPRGRAIASDPLVPRGSSPRNGGRPDQEPASFPGPAAKPCPGACAGDARPAPVPRGAPATREWERNAMDVGMMMIFSSYGWEGCPDGQVWEEELRLARIAAESGFDCLWSAEHHFNDYSFVPDNIQLMTYLAAACPGIDVGTAAVILPWHDPLRVAENAAVLDLLSKGRFRFGMGRGLARREFEAFRVSMDESRERFDEAAPMIIEALRTGFIEGKGKFYKQPRIELRPRPQHSFEGRIYAVASSEDSVNSAAKLGAHMVMFADRPWEMRQPVIERGRALHRQYHGTEPPTLMMTEFVICGTDLARCEEEAYRYQGKFVESNFHHYEFLGEHFASVKGYDSYQQKADLARKAGGLEGAVKGFMQAASWGTPEKILRGLEARRTLLGDFELNVSFRFGGTPYDVAERGLRLFAKEVLPVLKSWGKASTGQAAA</sequence>
<protein>
    <submittedName>
        <fullName evidence="3">LLM class flavin-dependent oxidoreductase</fullName>
    </submittedName>
</protein>
<dbReference type="AlphaFoldDB" id="A0A327MBV9"/>
<dbReference type="EMBL" id="QLIX01000002">
    <property type="protein sequence ID" value="RAI60077.1"/>
    <property type="molecule type" value="Genomic_DNA"/>
</dbReference>
<comment type="caution">
    <text evidence="3">The sequence shown here is derived from an EMBL/GenBank/DDBJ whole genome shotgun (WGS) entry which is preliminary data.</text>
</comment>
<feature type="region of interest" description="Disordered" evidence="1">
    <location>
        <begin position="1"/>
        <end position="71"/>
    </location>
</feature>
<dbReference type="Proteomes" id="UP000249065">
    <property type="component" value="Unassembled WGS sequence"/>
</dbReference>
<feature type="compositionally biased region" description="Low complexity" evidence="1">
    <location>
        <begin position="1"/>
        <end position="19"/>
    </location>
</feature>
<dbReference type="InterPro" id="IPR011251">
    <property type="entry name" value="Luciferase-like_dom"/>
</dbReference>
<dbReference type="SUPFAM" id="SSF51679">
    <property type="entry name" value="Bacterial luciferase-like"/>
    <property type="match status" value="1"/>
</dbReference>
<dbReference type="Pfam" id="PF00296">
    <property type="entry name" value="Bac_luciferase"/>
    <property type="match status" value="1"/>
</dbReference>
<dbReference type="Gene3D" id="3.20.20.30">
    <property type="entry name" value="Luciferase-like domain"/>
    <property type="match status" value="1"/>
</dbReference>
<evidence type="ECO:0000256" key="1">
    <source>
        <dbReference type="SAM" id="MobiDB-lite"/>
    </source>
</evidence>
<dbReference type="OrthoDB" id="8477406at2"/>
<gene>
    <name evidence="3" type="ORF">DOO78_03005</name>
</gene>
<dbReference type="InterPro" id="IPR050766">
    <property type="entry name" value="Bact_Lucif_Oxidored"/>
</dbReference>
<reference evidence="4" key="1">
    <citation type="submission" date="2018-06" db="EMBL/GenBank/DDBJ databases">
        <authorList>
            <person name="Khan S.A."/>
        </authorList>
    </citation>
    <scope>NUCLEOTIDE SEQUENCE [LARGE SCALE GENOMIC DNA]</scope>
    <source>
        <strain evidence="4">DB-1506</strain>
    </source>
</reference>